<name>A0ABU0D8C2_9BACI</name>
<proteinExistence type="predicted"/>
<keyword evidence="4" id="KW-1185">Reference proteome</keyword>
<dbReference type="InterPro" id="IPR039422">
    <property type="entry name" value="MarR/SlyA-like"/>
</dbReference>
<sequence length="141" mass="16037">MEKTDIFKLIRAVEMVTNETIIQWTKSFKHNIGISPILVLAELKQNGPQKQTVLAEKLGYTPGAMTNISGKLVKLGFAVREYNEGDRRNVMLSITEKGITVLNDAQQKGEELRVKLFQALSEEELQQYLAIQEKLLRNFKS</sequence>
<evidence type="ECO:0000256" key="1">
    <source>
        <dbReference type="ARBA" id="ARBA00023125"/>
    </source>
</evidence>
<evidence type="ECO:0000313" key="3">
    <source>
        <dbReference type="EMBL" id="MDQ0344605.1"/>
    </source>
</evidence>
<dbReference type="InterPro" id="IPR036388">
    <property type="entry name" value="WH-like_DNA-bd_sf"/>
</dbReference>
<reference evidence="3 4" key="1">
    <citation type="submission" date="2023-07" db="EMBL/GenBank/DDBJ databases">
        <title>Genomic Encyclopedia of Type Strains, Phase IV (KMG-IV): sequencing the most valuable type-strain genomes for metagenomic binning, comparative biology and taxonomic classification.</title>
        <authorList>
            <person name="Goeker M."/>
        </authorList>
    </citation>
    <scope>NUCLEOTIDE SEQUENCE [LARGE SCALE GENOMIC DNA]</scope>
    <source>
        <strain evidence="3 4">DSM 27848</strain>
    </source>
</reference>
<feature type="domain" description="HTH marR-type" evidence="2">
    <location>
        <begin position="3"/>
        <end position="137"/>
    </location>
</feature>
<dbReference type="PANTHER" id="PTHR33164:SF43">
    <property type="entry name" value="HTH-TYPE TRANSCRIPTIONAL REPRESSOR YETL"/>
    <property type="match status" value="1"/>
</dbReference>
<dbReference type="PANTHER" id="PTHR33164">
    <property type="entry name" value="TRANSCRIPTIONAL REGULATOR, MARR FAMILY"/>
    <property type="match status" value="1"/>
</dbReference>
<evidence type="ECO:0000259" key="2">
    <source>
        <dbReference type="PROSITE" id="PS50995"/>
    </source>
</evidence>
<dbReference type="InterPro" id="IPR036390">
    <property type="entry name" value="WH_DNA-bd_sf"/>
</dbReference>
<comment type="caution">
    <text evidence="3">The sequence shown here is derived from an EMBL/GenBank/DDBJ whole genome shotgun (WGS) entry which is preliminary data.</text>
</comment>
<dbReference type="GO" id="GO:0003677">
    <property type="term" value="F:DNA binding"/>
    <property type="evidence" value="ECO:0007669"/>
    <property type="project" value="UniProtKB-KW"/>
</dbReference>
<accession>A0ABU0D8C2</accession>
<dbReference type="Proteomes" id="UP001232343">
    <property type="component" value="Unassembled WGS sequence"/>
</dbReference>
<dbReference type="RefSeq" id="WP_244682863.1">
    <property type="nucleotide sequence ID" value="NZ_JALIRM010000013.1"/>
</dbReference>
<dbReference type="SUPFAM" id="SSF46785">
    <property type="entry name" value="Winged helix' DNA-binding domain"/>
    <property type="match status" value="1"/>
</dbReference>
<dbReference type="EMBL" id="JAUSUO010000010">
    <property type="protein sequence ID" value="MDQ0344605.1"/>
    <property type="molecule type" value="Genomic_DNA"/>
</dbReference>
<organism evidence="3 4">
    <name type="scientific">Lederbergia wuyishanensis</name>
    <dbReference type="NCBI Taxonomy" id="1347903"/>
    <lineage>
        <taxon>Bacteria</taxon>
        <taxon>Bacillati</taxon>
        <taxon>Bacillota</taxon>
        <taxon>Bacilli</taxon>
        <taxon>Bacillales</taxon>
        <taxon>Bacillaceae</taxon>
        <taxon>Lederbergia</taxon>
    </lineage>
</organism>
<protein>
    <submittedName>
        <fullName evidence="3">DNA-binding MarR family transcriptional regulator</fullName>
    </submittedName>
</protein>
<dbReference type="Gene3D" id="1.10.10.10">
    <property type="entry name" value="Winged helix-like DNA-binding domain superfamily/Winged helix DNA-binding domain"/>
    <property type="match status" value="1"/>
</dbReference>
<dbReference type="InterPro" id="IPR000835">
    <property type="entry name" value="HTH_MarR-typ"/>
</dbReference>
<dbReference type="PRINTS" id="PR00598">
    <property type="entry name" value="HTHMARR"/>
</dbReference>
<evidence type="ECO:0000313" key="4">
    <source>
        <dbReference type="Proteomes" id="UP001232343"/>
    </source>
</evidence>
<dbReference type="PROSITE" id="PS50995">
    <property type="entry name" value="HTH_MARR_2"/>
    <property type="match status" value="1"/>
</dbReference>
<dbReference type="SMART" id="SM00347">
    <property type="entry name" value="HTH_MARR"/>
    <property type="match status" value="1"/>
</dbReference>
<keyword evidence="1 3" id="KW-0238">DNA-binding</keyword>
<dbReference type="Pfam" id="PF01047">
    <property type="entry name" value="MarR"/>
    <property type="match status" value="1"/>
</dbReference>
<gene>
    <name evidence="3" type="ORF">J2S14_003449</name>
</gene>